<dbReference type="PROSITE" id="PS00715">
    <property type="entry name" value="SIGMA70_1"/>
    <property type="match status" value="1"/>
</dbReference>
<organism evidence="9 10">
    <name type="scientific">Butyricicoccus porcorum</name>
    <dbReference type="NCBI Taxonomy" id="1945634"/>
    <lineage>
        <taxon>Bacteria</taxon>
        <taxon>Bacillati</taxon>
        <taxon>Bacillota</taxon>
        <taxon>Clostridia</taxon>
        <taxon>Eubacteriales</taxon>
        <taxon>Butyricicoccaceae</taxon>
        <taxon>Butyricicoccus</taxon>
    </lineage>
</organism>
<accession>A0A252F244</accession>
<evidence type="ECO:0000256" key="2">
    <source>
        <dbReference type="ARBA" id="ARBA00021245"/>
    </source>
</evidence>
<dbReference type="InterPro" id="IPR014284">
    <property type="entry name" value="RNA_pol_sigma-70_dom"/>
</dbReference>
<dbReference type="InterPro" id="IPR016371">
    <property type="entry name" value="RNA_pol_sigma-H_factor"/>
</dbReference>
<name>A0A252F244_9FIRM</name>
<keyword evidence="6" id="KW-0804">Transcription</keyword>
<evidence type="ECO:0000256" key="4">
    <source>
        <dbReference type="ARBA" id="ARBA00023082"/>
    </source>
</evidence>
<dbReference type="PANTHER" id="PTHR30385:SF1">
    <property type="entry name" value="RNA POLYMERASE SIGMA-H FACTOR"/>
    <property type="match status" value="1"/>
</dbReference>
<dbReference type="EMBL" id="NHOC01000010">
    <property type="protein sequence ID" value="OUM19846.1"/>
    <property type="molecule type" value="Genomic_DNA"/>
</dbReference>
<evidence type="ECO:0000313" key="10">
    <source>
        <dbReference type="Proteomes" id="UP000194903"/>
    </source>
</evidence>
<evidence type="ECO:0000256" key="5">
    <source>
        <dbReference type="ARBA" id="ARBA00023125"/>
    </source>
</evidence>
<gene>
    <name evidence="9" type="ORF">CBW42_11035</name>
</gene>
<evidence type="ECO:0000256" key="6">
    <source>
        <dbReference type="ARBA" id="ARBA00023163"/>
    </source>
</evidence>
<comment type="similarity">
    <text evidence="1">Belongs to the sigma-70 factor family.</text>
</comment>
<evidence type="ECO:0000313" key="9">
    <source>
        <dbReference type="EMBL" id="OUM19846.1"/>
    </source>
</evidence>
<dbReference type="InterPro" id="IPR007627">
    <property type="entry name" value="RNA_pol_sigma70_r2"/>
</dbReference>
<dbReference type="Gene3D" id="1.20.120.1810">
    <property type="match status" value="1"/>
</dbReference>
<dbReference type="Pfam" id="PF04542">
    <property type="entry name" value="Sigma70_r2"/>
    <property type="match status" value="1"/>
</dbReference>
<proteinExistence type="inferred from homology"/>
<dbReference type="InterPro" id="IPR013249">
    <property type="entry name" value="RNA_pol_sigma70_r4_t2"/>
</dbReference>
<dbReference type="GO" id="GO:0006352">
    <property type="term" value="P:DNA-templated transcription initiation"/>
    <property type="evidence" value="ECO:0007669"/>
    <property type="project" value="InterPro"/>
</dbReference>
<keyword evidence="5" id="KW-0238">DNA-binding</keyword>
<dbReference type="Pfam" id="PF08281">
    <property type="entry name" value="Sigma70_r4_2"/>
    <property type="match status" value="1"/>
</dbReference>
<dbReference type="SUPFAM" id="SSF88946">
    <property type="entry name" value="Sigma2 domain of RNA polymerase sigma factors"/>
    <property type="match status" value="1"/>
</dbReference>
<keyword evidence="3" id="KW-0805">Transcription regulation</keyword>
<feature type="domain" description="RNA polymerase sigma-70" evidence="8">
    <location>
        <begin position="56"/>
        <end position="69"/>
    </location>
</feature>
<dbReference type="AlphaFoldDB" id="A0A252F244"/>
<protein>
    <recommendedName>
        <fullName evidence="2">RNA polymerase sigma factor SigS</fullName>
    </recommendedName>
</protein>
<dbReference type="Gene3D" id="1.10.10.10">
    <property type="entry name" value="Winged helix-like DNA-binding domain superfamily/Winged helix DNA-binding domain"/>
    <property type="match status" value="1"/>
</dbReference>
<dbReference type="NCBIfam" id="TIGR02937">
    <property type="entry name" value="sigma70-ECF"/>
    <property type="match status" value="1"/>
</dbReference>
<sequence length="203" mass="22547">MYSNETLTMEDYSDEQLCALAQQGDRTAEELLVERYFSVVKACSRPYFLAGGDGEDLIQEGMLGLLKAVRAFSSERGVPFEAFARMCIMRRIYSAVSAASAAKHEPLNHSESIAKTPLFDENTETAHAAADPAYLVIGAEEHRERQQKLMSLLSAFEARVLALYLDGCSYEEMAAEVGKPVKSVDNAIQRIRRKAATFLGEHR</sequence>
<evidence type="ECO:0000256" key="1">
    <source>
        <dbReference type="ARBA" id="ARBA00007788"/>
    </source>
</evidence>
<keyword evidence="4" id="KW-0731">Sigma factor</keyword>
<dbReference type="InterPro" id="IPR016032">
    <property type="entry name" value="Sig_transdc_resp-reg_C-effctor"/>
</dbReference>
<dbReference type="InterPro" id="IPR000943">
    <property type="entry name" value="RNA_pol_sigma70"/>
</dbReference>
<dbReference type="PANTHER" id="PTHR30385">
    <property type="entry name" value="SIGMA FACTOR F FLAGELLAR"/>
    <property type="match status" value="1"/>
</dbReference>
<evidence type="ECO:0000256" key="3">
    <source>
        <dbReference type="ARBA" id="ARBA00023015"/>
    </source>
</evidence>
<dbReference type="Proteomes" id="UP000194903">
    <property type="component" value="Unassembled WGS sequence"/>
</dbReference>
<evidence type="ECO:0000256" key="7">
    <source>
        <dbReference type="ARBA" id="ARBA00024701"/>
    </source>
</evidence>
<dbReference type="GO" id="GO:0003677">
    <property type="term" value="F:DNA binding"/>
    <property type="evidence" value="ECO:0007669"/>
    <property type="project" value="UniProtKB-KW"/>
</dbReference>
<keyword evidence="10" id="KW-1185">Reference proteome</keyword>
<evidence type="ECO:0000259" key="8">
    <source>
        <dbReference type="PROSITE" id="PS00715"/>
    </source>
</evidence>
<dbReference type="PIRSF" id="PIRSF002939">
    <property type="entry name" value="RNA_polymerase_sigma-H_factor"/>
    <property type="match status" value="1"/>
</dbReference>
<comment type="caution">
    <text evidence="9">The sequence shown here is derived from an EMBL/GenBank/DDBJ whole genome shotgun (WGS) entry which is preliminary data.</text>
</comment>
<reference evidence="9 10" key="1">
    <citation type="submission" date="2017-05" db="EMBL/GenBank/DDBJ databases">
        <title>Butyricicoccus porcorum sp. nov. a butyrate-producing bacterium from the swine intestinal tract.</title>
        <authorList>
            <person name="Trachsel J."/>
            <person name="Humphrey S."/>
            <person name="Allen H.K."/>
        </authorList>
    </citation>
    <scope>NUCLEOTIDE SEQUENCE [LARGE SCALE GENOMIC DNA]</scope>
    <source>
        <strain evidence="9">BB10</strain>
    </source>
</reference>
<dbReference type="SUPFAM" id="SSF46894">
    <property type="entry name" value="C-terminal effector domain of the bipartite response regulators"/>
    <property type="match status" value="1"/>
</dbReference>
<comment type="function">
    <text evidence="7">Sigma factors are initiation factors that promote the attachment of RNA polymerase to specific initiation sites and are then released. Sigma-S contributes to the protection against external stress, thus playing a role in cellular fitness and survival.</text>
</comment>
<dbReference type="PRINTS" id="PR00046">
    <property type="entry name" value="SIGMA70FCT"/>
</dbReference>
<dbReference type="InterPro" id="IPR013325">
    <property type="entry name" value="RNA_pol_sigma_r2"/>
</dbReference>
<dbReference type="GO" id="GO:0016987">
    <property type="term" value="F:sigma factor activity"/>
    <property type="evidence" value="ECO:0007669"/>
    <property type="project" value="UniProtKB-KW"/>
</dbReference>
<dbReference type="InterPro" id="IPR036388">
    <property type="entry name" value="WH-like_DNA-bd_sf"/>
</dbReference>